<evidence type="ECO:0000313" key="3">
    <source>
        <dbReference type="EMBL" id="KAG5620415.1"/>
    </source>
</evidence>
<proteinExistence type="predicted"/>
<dbReference type="EMBL" id="JACXVP010000002">
    <property type="protein sequence ID" value="KAG5620415.1"/>
    <property type="molecule type" value="Genomic_DNA"/>
</dbReference>
<accession>A0A9J6A8U8</accession>
<keyword evidence="1" id="KW-0880">Kelch repeat</keyword>
<gene>
    <name evidence="3" type="ORF">H5410_005633</name>
</gene>
<dbReference type="AlphaFoldDB" id="A0A9J6A8U8"/>
<evidence type="ECO:0000256" key="1">
    <source>
        <dbReference type="ARBA" id="ARBA00022441"/>
    </source>
</evidence>
<protein>
    <submittedName>
        <fullName evidence="3">Uncharacterized protein</fullName>
    </submittedName>
</protein>
<dbReference type="SUPFAM" id="SSF117281">
    <property type="entry name" value="Kelch motif"/>
    <property type="match status" value="1"/>
</dbReference>
<dbReference type="Proteomes" id="UP000824120">
    <property type="component" value="Chromosome 2"/>
</dbReference>
<dbReference type="GO" id="GO:0005634">
    <property type="term" value="C:nucleus"/>
    <property type="evidence" value="ECO:0007669"/>
    <property type="project" value="TreeGrafter"/>
</dbReference>
<dbReference type="InterPro" id="IPR015915">
    <property type="entry name" value="Kelch-typ_b-propeller"/>
</dbReference>
<reference evidence="3 4" key="1">
    <citation type="submission" date="2020-09" db="EMBL/GenBank/DDBJ databases">
        <title>De no assembly of potato wild relative species, Solanum commersonii.</title>
        <authorList>
            <person name="Cho K."/>
        </authorList>
    </citation>
    <scope>NUCLEOTIDE SEQUENCE [LARGE SCALE GENOMIC DNA]</scope>
    <source>
        <strain evidence="3">LZ3.2</strain>
        <tissue evidence="3">Leaf</tissue>
    </source>
</reference>
<name>A0A9J6A8U8_SOLCO</name>
<comment type="caution">
    <text evidence="3">The sequence shown here is derived from an EMBL/GenBank/DDBJ whole genome shotgun (WGS) entry which is preliminary data.</text>
</comment>
<dbReference type="InterPro" id="IPR052439">
    <property type="entry name" value="F-box/Kelch-repeat"/>
</dbReference>
<sequence>MSFLAVSIELIVLGKEIMSHVIHRYSLLTNMWSYGMRMKATRCSFGFASLGEIVILAAGYDSRDECTEMFVWFFQRWGDYYLAVGCDSRGSMLNSAELYNLEAGT</sequence>
<dbReference type="OrthoDB" id="191037at2759"/>
<keyword evidence="4" id="KW-1185">Reference proteome</keyword>
<organism evidence="3 4">
    <name type="scientific">Solanum commersonii</name>
    <name type="common">Commerson's wild potato</name>
    <name type="synonym">Commerson's nightshade</name>
    <dbReference type="NCBI Taxonomy" id="4109"/>
    <lineage>
        <taxon>Eukaryota</taxon>
        <taxon>Viridiplantae</taxon>
        <taxon>Streptophyta</taxon>
        <taxon>Embryophyta</taxon>
        <taxon>Tracheophyta</taxon>
        <taxon>Spermatophyta</taxon>
        <taxon>Magnoliopsida</taxon>
        <taxon>eudicotyledons</taxon>
        <taxon>Gunneridae</taxon>
        <taxon>Pentapetalae</taxon>
        <taxon>asterids</taxon>
        <taxon>lamiids</taxon>
        <taxon>Solanales</taxon>
        <taxon>Solanaceae</taxon>
        <taxon>Solanoideae</taxon>
        <taxon>Solaneae</taxon>
        <taxon>Solanum</taxon>
    </lineage>
</organism>
<dbReference type="PANTHER" id="PTHR46122">
    <property type="entry name" value="GALACTOSE OXIDASE/KELCH REPEAT PROTEIN-RELATED"/>
    <property type="match status" value="1"/>
</dbReference>
<dbReference type="PANTHER" id="PTHR46122:SF2">
    <property type="entry name" value="F-BOX_KELCH-REPEAT PROTEIN SKIP11"/>
    <property type="match status" value="1"/>
</dbReference>
<keyword evidence="2" id="KW-0677">Repeat</keyword>
<evidence type="ECO:0000256" key="2">
    <source>
        <dbReference type="ARBA" id="ARBA00022737"/>
    </source>
</evidence>
<evidence type="ECO:0000313" key="4">
    <source>
        <dbReference type="Proteomes" id="UP000824120"/>
    </source>
</evidence>